<feature type="region of interest" description="Disordered" evidence="2">
    <location>
        <begin position="1106"/>
        <end position="1139"/>
    </location>
</feature>
<name>A0ABD1XMU6_9MARC</name>
<feature type="region of interest" description="Disordered" evidence="2">
    <location>
        <begin position="476"/>
        <end position="599"/>
    </location>
</feature>
<feature type="region of interest" description="Disordered" evidence="2">
    <location>
        <begin position="1"/>
        <end position="138"/>
    </location>
</feature>
<feature type="compositionally biased region" description="Basic and acidic residues" evidence="2">
    <location>
        <begin position="760"/>
        <end position="770"/>
    </location>
</feature>
<accession>A0ABD1XMU6</accession>
<dbReference type="EMBL" id="JBHFFA010000008">
    <property type="protein sequence ID" value="KAL2608863.1"/>
    <property type="molecule type" value="Genomic_DNA"/>
</dbReference>
<feature type="compositionally biased region" description="Basic and acidic residues" evidence="2">
    <location>
        <begin position="30"/>
        <end position="50"/>
    </location>
</feature>
<evidence type="ECO:0000313" key="3">
    <source>
        <dbReference type="EMBL" id="KAL2608863.1"/>
    </source>
</evidence>
<reference evidence="3 4" key="1">
    <citation type="submission" date="2024-09" db="EMBL/GenBank/DDBJ databases">
        <title>Chromosome-scale assembly of Riccia fluitans.</title>
        <authorList>
            <person name="Paukszto L."/>
            <person name="Sawicki J."/>
            <person name="Karawczyk K."/>
            <person name="Piernik-Szablinska J."/>
            <person name="Szczecinska M."/>
            <person name="Mazdziarz M."/>
        </authorList>
    </citation>
    <scope>NUCLEOTIDE SEQUENCE [LARGE SCALE GENOMIC DNA]</scope>
    <source>
        <strain evidence="3">Rf_01</strain>
        <tissue evidence="3">Aerial parts of the thallus</tissue>
    </source>
</reference>
<evidence type="ECO:0000256" key="2">
    <source>
        <dbReference type="SAM" id="MobiDB-lite"/>
    </source>
</evidence>
<feature type="compositionally biased region" description="Basic and acidic residues" evidence="2">
    <location>
        <begin position="298"/>
        <end position="308"/>
    </location>
</feature>
<feature type="compositionally biased region" description="Basic and acidic residues" evidence="2">
    <location>
        <begin position="67"/>
        <end position="77"/>
    </location>
</feature>
<feature type="coiled-coil region" evidence="1">
    <location>
        <begin position="623"/>
        <end position="671"/>
    </location>
</feature>
<feature type="compositionally biased region" description="Polar residues" evidence="2">
    <location>
        <begin position="817"/>
        <end position="830"/>
    </location>
</feature>
<feature type="compositionally biased region" description="Basic and acidic residues" evidence="2">
    <location>
        <begin position="492"/>
        <end position="512"/>
    </location>
</feature>
<evidence type="ECO:0000256" key="1">
    <source>
        <dbReference type="SAM" id="Coils"/>
    </source>
</evidence>
<feature type="compositionally biased region" description="Basic and acidic residues" evidence="2">
    <location>
        <begin position="1"/>
        <end position="14"/>
    </location>
</feature>
<dbReference type="Proteomes" id="UP001605036">
    <property type="component" value="Unassembled WGS sequence"/>
</dbReference>
<proteinExistence type="predicted"/>
<comment type="caution">
    <text evidence="3">The sequence shown here is derived from an EMBL/GenBank/DDBJ whole genome shotgun (WGS) entry which is preliminary data.</text>
</comment>
<feature type="coiled-coil region" evidence="1">
    <location>
        <begin position="392"/>
        <end position="440"/>
    </location>
</feature>
<evidence type="ECO:0000313" key="4">
    <source>
        <dbReference type="Proteomes" id="UP001605036"/>
    </source>
</evidence>
<feature type="compositionally biased region" description="Basic and acidic residues" evidence="2">
    <location>
        <begin position="261"/>
        <end position="281"/>
    </location>
</feature>
<feature type="compositionally biased region" description="Polar residues" evidence="2">
    <location>
        <begin position="355"/>
        <end position="368"/>
    </location>
</feature>
<feature type="compositionally biased region" description="Polar residues" evidence="2">
    <location>
        <begin position="124"/>
        <end position="137"/>
    </location>
</feature>
<organism evidence="3 4">
    <name type="scientific">Riccia fluitans</name>
    <dbReference type="NCBI Taxonomy" id="41844"/>
    <lineage>
        <taxon>Eukaryota</taxon>
        <taxon>Viridiplantae</taxon>
        <taxon>Streptophyta</taxon>
        <taxon>Embryophyta</taxon>
        <taxon>Marchantiophyta</taxon>
        <taxon>Marchantiopsida</taxon>
        <taxon>Marchantiidae</taxon>
        <taxon>Marchantiales</taxon>
        <taxon>Ricciaceae</taxon>
        <taxon>Riccia</taxon>
    </lineage>
</organism>
<feature type="region of interest" description="Disordered" evidence="2">
    <location>
        <begin position="245"/>
        <end position="369"/>
    </location>
</feature>
<feature type="compositionally biased region" description="Basic and acidic residues" evidence="2">
    <location>
        <begin position="529"/>
        <end position="539"/>
    </location>
</feature>
<dbReference type="PANTHER" id="PTHR45615">
    <property type="entry name" value="MYOSIN HEAVY CHAIN, NON-MUSCLE"/>
    <property type="match status" value="1"/>
</dbReference>
<sequence length="1153" mass="129678">MKIKKDGHLVKSLDLDVNAKSQKTPKKKQKGSEEPSRKRPRSEFDPKDLNEGNLPLAVETSRKRKGKVTESLHRPDVDTDVDIPAEDRRRLKIGRTASRLEMDPPPSTPTRQTSGRGSNHIPAGNTTKEVPPTSSKVPSDVILEESVSQMTTVLSNIIEHHGRKNQRLASLEQDLAHAKLEEEKLKATIKALEKEKSEMNARVALMERKDLYDLLKAKMEGFQIARREVYRMKIKKDGHLVKPLDLDVNAKSQKTPKKKQKGSEEPSRKRPRSEFDPKDLNEGNLPLAVETSRKRKGKVTESLHRPDVDTDVDIPAEDRRRLKIGRTASRLEMDPPPSTPTRQTSGRGSNHIPAGNTTKEVPPTSSKVPSDVILEESVSQMTTVLSNIIEHHGRKNQRLASLEQDLAHAKLEEEKLKATIKALEKEKSEMNARVVLMERKDLYDLLKAKMEGFQIARREVYRMKIKKDGHLVKPLDLDVNAKSQKTPKKKQKGSEEPSRKRPRSEFDPKDLNEGNLPLAVETSRKRKGKVTESLHRPDVDTDVDIPAEDRRRLKIGRTASRLEMDPPPSTPTRQTSGRGSNHIPAGNTTKEVPPTSSKVPSDVILEESVSQMTTVLSNIIEHHGRKNQRLASLEQDLAHAKLEEEKLKATIKALEKEKSEMNARVVLMERKDLYDLLKAKMEGFQIARQEVYRMKIKKDGHLVKPLDLDVNAKSQKTPKKKQKGSEEPSRKHPRSEFDPKDLNEGNLPLAVETSRKRKGKVTESLHRPDVDTDVDIPAEDRRRLKIGRTASRLEMDPPPSTPTRQTSGRGNNHIPAGNTTKEVPPTSSKVPSDVILEESVSQMTTVLSNIIEHHGRKNQRLASLEQDLAHAKLEEEKLKATIKALEKEKSEMNARVALMERKDLYDLLKAKMEGFQIANHPRTIGGFENLNLTITKKWVEIPTLNLEEFEKCPADFPEADNVIVGVNFVRGHRTLQDEVDQTGIDACYQSLLHALKAAVGTLPNSLAIFEYMRSIFDSYVNPSAHPNVQPLVKGLDADDFSVDKFFGLQDPTSPDDVQASLDFDEDLRTNQRLRLQVEVRNLGAEPQRVTRSTRVCLDYEPTILPDVPPTDNPTRPITLDLSMDACKDPSSPPKSQIVPVPTLVGLTQYTSSP</sequence>
<dbReference type="PANTHER" id="PTHR45615:SF80">
    <property type="entry name" value="GRIP DOMAIN-CONTAINING PROTEIN"/>
    <property type="match status" value="1"/>
</dbReference>
<feature type="region of interest" description="Disordered" evidence="2">
    <location>
        <begin position="707"/>
        <end position="831"/>
    </location>
</feature>
<gene>
    <name evidence="3" type="ORF">R1flu_027436</name>
</gene>
<feature type="coiled-coil region" evidence="1">
    <location>
        <begin position="161"/>
        <end position="209"/>
    </location>
</feature>
<feature type="compositionally biased region" description="Polar residues" evidence="2">
    <location>
        <begin position="586"/>
        <end position="599"/>
    </location>
</feature>
<protein>
    <submittedName>
        <fullName evidence="3">Uncharacterized protein</fullName>
    </submittedName>
</protein>
<keyword evidence="4" id="KW-1185">Reference proteome</keyword>
<feature type="compositionally biased region" description="Basic and acidic residues" evidence="2">
    <location>
        <begin position="723"/>
        <end position="743"/>
    </location>
</feature>
<feature type="coiled-coil region" evidence="1">
    <location>
        <begin position="854"/>
        <end position="902"/>
    </location>
</feature>
<keyword evidence="1" id="KW-0175">Coiled coil</keyword>
<dbReference type="AlphaFoldDB" id="A0ABD1XMU6"/>